<organism evidence="2 3">
    <name type="scientific">Cinchona calisaya</name>
    <dbReference type="NCBI Taxonomy" id="153742"/>
    <lineage>
        <taxon>Eukaryota</taxon>
        <taxon>Viridiplantae</taxon>
        <taxon>Streptophyta</taxon>
        <taxon>Embryophyta</taxon>
        <taxon>Tracheophyta</taxon>
        <taxon>Spermatophyta</taxon>
        <taxon>Magnoliopsida</taxon>
        <taxon>eudicotyledons</taxon>
        <taxon>Gunneridae</taxon>
        <taxon>Pentapetalae</taxon>
        <taxon>asterids</taxon>
        <taxon>lamiids</taxon>
        <taxon>Gentianales</taxon>
        <taxon>Rubiaceae</taxon>
        <taxon>Cinchonoideae</taxon>
        <taxon>Cinchoneae</taxon>
        <taxon>Cinchona</taxon>
    </lineage>
</organism>
<evidence type="ECO:0000313" key="3">
    <source>
        <dbReference type="Proteomes" id="UP001630127"/>
    </source>
</evidence>
<evidence type="ECO:0000313" key="2">
    <source>
        <dbReference type="EMBL" id="KAL3498106.1"/>
    </source>
</evidence>
<dbReference type="AlphaFoldDB" id="A0ABD2XTU9"/>
<keyword evidence="1" id="KW-0472">Membrane</keyword>
<keyword evidence="1" id="KW-1133">Transmembrane helix</keyword>
<feature type="transmembrane region" description="Helical" evidence="1">
    <location>
        <begin position="46"/>
        <end position="65"/>
    </location>
</feature>
<evidence type="ECO:0000256" key="1">
    <source>
        <dbReference type="SAM" id="Phobius"/>
    </source>
</evidence>
<evidence type="ECO:0008006" key="4">
    <source>
        <dbReference type="Google" id="ProtNLM"/>
    </source>
</evidence>
<keyword evidence="3" id="KW-1185">Reference proteome</keyword>
<reference evidence="2 3" key="1">
    <citation type="submission" date="2024-11" db="EMBL/GenBank/DDBJ databases">
        <title>A near-complete genome assembly of Cinchona calisaya.</title>
        <authorList>
            <person name="Lian D.C."/>
            <person name="Zhao X.W."/>
            <person name="Wei L."/>
        </authorList>
    </citation>
    <scope>NUCLEOTIDE SEQUENCE [LARGE SCALE GENOMIC DNA]</scope>
    <source>
        <tissue evidence="2">Nenye</tissue>
    </source>
</reference>
<sequence length="111" mass="12984">MFVYVSSTDILVLLYYVDEILLIGSNSAKLHSFIAFISETFYMKDLAIFIIFWALKLLAPLLNFFSHKCVMLLTFYNIFLCVSVNLFLFLLHPLLIYLFMMVILLGFYLLS</sequence>
<dbReference type="Proteomes" id="UP001630127">
    <property type="component" value="Unassembled WGS sequence"/>
</dbReference>
<protein>
    <recommendedName>
        <fullName evidence="4">Reverse transcriptase Ty1/copia-type domain-containing protein</fullName>
    </recommendedName>
</protein>
<gene>
    <name evidence="2" type="ORF">ACH5RR_040838</name>
</gene>
<keyword evidence="1" id="KW-0812">Transmembrane</keyword>
<comment type="caution">
    <text evidence="2">The sequence shown here is derived from an EMBL/GenBank/DDBJ whole genome shotgun (WGS) entry which is preliminary data.</text>
</comment>
<name>A0ABD2XTU9_9GENT</name>
<dbReference type="EMBL" id="JBJUIK010000017">
    <property type="protein sequence ID" value="KAL3498106.1"/>
    <property type="molecule type" value="Genomic_DNA"/>
</dbReference>
<feature type="transmembrane region" description="Helical" evidence="1">
    <location>
        <begin position="94"/>
        <end position="110"/>
    </location>
</feature>
<proteinExistence type="predicted"/>
<accession>A0ABD2XTU9</accession>